<protein>
    <submittedName>
        <fullName evidence="1">Uncharacterized protein</fullName>
    </submittedName>
</protein>
<dbReference type="AlphaFoldDB" id="A0A166RBA6"/>
<dbReference type="PATRIC" id="fig|1538.10.peg.477"/>
<dbReference type="Proteomes" id="UP000077407">
    <property type="component" value="Unassembled WGS sequence"/>
</dbReference>
<name>A0A166RBA6_9CLOT</name>
<dbReference type="OrthoDB" id="5770817at2"/>
<evidence type="ECO:0000313" key="2">
    <source>
        <dbReference type="Proteomes" id="UP000077407"/>
    </source>
</evidence>
<dbReference type="EMBL" id="LITT01000011">
    <property type="protein sequence ID" value="OAA90660.1"/>
    <property type="molecule type" value="Genomic_DNA"/>
</dbReference>
<comment type="caution">
    <text evidence="1">The sequence shown here is derived from an EMBL/GenBank/DDBJ whole genome shotgun (WGS) entry which is preliminary data.</text>
</comment>
<reference evidence="1 2" key="1">
    <citation type="journal article" date="2015" name="Biotechnol. Bioeng.">
        <title>Genome sequence and phenotypic characterization of Caulobacter segnis.</title>
        <authorList>
            <person name="Patel S."/>
            <person name="Fletcher B."/>
            <person name="Scott D.C."/>
            <person name="Ely B."/>
        </authorList>
    </citation>
    <scope>NUCLEOTIDE SEQUENCE [LARGE SCALE GENOMIC DNA]</scope>
    <source>
        <strain evidence="1 2">ERI-2</strain>
    </source>
</reference>
<evidence type="ECO:0000313" key="1">
    <source>
        <dbReference type="EMBL" id="OAA90660.1"/>
    </source>
</evidence>
<accession>A0A166RBA6</accession>
<dbReference type="RefSeq" id="WP_063555072.1">
    <property type="nucleotide sequence ID" value="NZ_LITT01000011.1"/>
</dbReference>
<proteinExistence type="predicted"/>
<gene>
    <name evidence="1" type="ORF">WY13_01564</name>
</gene>
<sequence length="81" mass="9607">MKWEEVRKIYSNQFVKLQILEWHMEGNNKYIDNMAIIKAIKDNREATKELVRSKGDVLVYHTGNEDIVLEVRNIKGYRGII</sequence>
<organism evidence="1 2">
    <name type="scientific">Clostridium ljungdahlii</name>
    <dbReference type="NCBI Taxonomy" id="1538"/>
    <lineage>
        <taxon>Bacteria</taxon>
        <taxon>Bacillati</taxon>
        <taxon>Bacillota</taxon>
        <taxon>Clostridia</taxon>
        <taxon>Eubacteriales</taxon>
        <taxon>Clostridiaceae</taxon>
        <taxon>Clostridium</taxon>
    </lineage>
</organism>